<name>A0A9W8KXI1_9FUNG</name>
<dbReference type="SUPFAM" id="SSF56801">
    <property type="entry name" value="Acetyl-CoA synthetase-like"/>
    <property type="match status" value="1"/>
</dbReference>
<dbReference type="AlphaFoldDB" id="A0A9W8KXI1"/>
<evidence type="ECO:0000256" key="1">
    <source>
        <dbReference type="ARBA" id="ARBA00022741"/>
    </source>
</evidence>
<keyword evidence="1" id="KW-0547">Nucleotide-binding</keyword>
<feature type="domain" description="AMP-dependent synthetase/ligase" evidence="3">
    <location>
        <begin position="106"/>
        <end position="492"/>
    </location>
</feature>
<accession>A0A9W8KXI1</accession>
<evidence type="ECO:0000313" key="4">
    <source>
        <dbReference type="EMBL" id="KAJ2674420.1"/>
    </source>
</evidence>
<protein>
    <submittedName>
        <fullName evidence="4">Medium-chain fatty acid-CoA ligase faa2</fullName>
        <ecNumber evidence="4">6.2.1.3</ecNumber>
    </submittedName>
</protein>
<dbReference type="GO" id="GO:0004467">
    <property type="term" value="F:long-chain fatty acid-CoA ligase activity"/>
    <property type="evidence" value="ECO:0007669"/>
    <property type="project" value="UniProtKB-EC"/>
</dbReference>
<organism evidence="4 5">
    <name type="scientific">Coemansia spiralis</name>
    <dbReference type="NCBI Taxonomy" id="417178"/>
    <lineage>
        <taxon>Eukaryota</taxon>
        <taxon>Fungi</taxon>
        <taxon>Fungi incertae sedis</taxon>
        <taxon>Zoopagomycota</taxon>
        <taxon>Kickxellomycotina</taxon>
        <taxon>Kickxellomycetes</taxon>
        <taxon>Kickxellales</taxon>
        <taxon>Kickxellaceae</taxon>
        <taxon>Coemansia</taxon>
    </lineage>
</organism>
<comment type="caution">
    <text evidence="4">The sequence shown here is derived from an EMBL/GenBank/DDBJ whole genome shotgun (WGS) entry which is preliminary data.</text>
</comment>
<gene>
    <name evidence="4" type="primary">FAA2_6</name>
    <name evidence="4" type="ORF">GGI25_004360</name>
</gene>
<dbReference type="OrthoDB" id="1700726at2759"/>
<dbReference type="InterPro" id="IPR000873">
    <property type="entry name" value="AMP-dep_synth/lig_dom"/>
</dbReference>
<dbReference type="Pfam" id="PF00501">
    <property type="entry name" value="AMP-binding"/>
    <property type="match status" value="1"/>
</dbReference>
<reference evidence="4" key="1">
    <citation type="submission" date="2022-07" db="EMBL/GenBank/DDBJ databases">
        <title>Phylogenomic reconstructions and comparative analyses of Kickxellomycotina fungi.</title>
        <authorList>
            <person name="Reynolds N.K."/>
            <person name="Stajich J.E."/>
            <person name="Barry K."/>
            <person name="Grigoriev I.V."/>
            <person name="Crous P."/>
            <person name="Smith M.E."/>
        </authorList>
    </citation>
    <scope>NUCLEOTIDE SEQUENCE</scope>
    <source>
        <strain evidence="4">NRRL 3115</strain>
    </source>
</reference>
<dbReference type="Gene3D" id="3.40.50.12780">
    <property type="entry name" value="N-terminal domain of ligase-like"/>
    <property type="match status" value="1"/>
</dbReference>
<dbReference type="GO" id="GO:0005783">
    <property type="term" value="C:endoplasmic reticulum"/>
    <property type="evidence" value="ECO:0007669"/>
    <property type="project" value="TreeGrafter"/>
</dbReference>
<dbReference type="PANTHER" id="PTHR43272">
    <property type="entry name" value="LONG-CHAIN-FATTY-ACID--COA LIGASE"/>
    <property type="match status" value="1"/>
</dbReference>
<dbReference type="EC" id="6.2.1.3" evidence="4"/>
<dbReference type="EMBL" id="JANBTW010000057">
    <property type="protein sequence ID" value="KAJ2674420.1"/>
    <property type="molecule type" value="Genomic_DNA"/>
</dbReference>
<evidence type="ECO:0000313" key="5">
    <source>
        <dbReference type="Proteomes" id="UP001151518"/>
    </source>
</evidence>
<proteinExistence type="predicted"/>
<dbReference type="GO" id="GO:0016020">
    <property type="term" value="C:membrane"/>
    <property type="evidence" value="ECO:0007669"/>
    <property type="project" value="TreeGrafter"/>
</dbReference>
<dbReference type="PANTHER" id="PTHR43272:SF33">
    <property type="entry name" value="AMP-BINDING DOMAIN-CONTAINING PROTEIN-RELATED"/>
    <property type="match status" value="1"/>
</dbReference>
<keyword evidence="4" id="KW-0436">Ligase</keyword>
<keyword evidence="2" id="KW-0067">ATP-binding</keyword>
<evidence type="ECO:0000256" key="2">
    <source>
        <dbReference type="ARBA" id="ARBA00022840"/>
    </source>
</evidence>
<dbReference type="InterPro" id="IPR042099">
    <property type="entry name" value="ANL_N_sf"/>
</dbReference>
<dbReference type="GO" id="GO:0005524">
    <property type="term" value="F:ATP binding"/>
    <property type="evidence" value="ECO:0007669"/>
    <property type="project" value="UniProtKB-KW"/>
</dbReference>
<dbReference type="Proteomes" id="UP001151518">
    <property type="component" value="Unassembled WGS sequence"/>
</dbReference>
<sequence length="680" mass="75273">MAYKVPSSEVPGYSYIIRHPDFKDGTCGAKYSDVTTLWELFRREVTEFSKKEFLGTRSFDPRTGKFGDYSWMTTTDASEIVDNFGSGLDQVYAKYAPMVPEATPGQQPLGLFSNNRAEWLLAEFAAFRSRRYSVGVGDQLGVDCAEETINHAECAVIVCSMDKIPRMLDRMDMTPGVKVIVSMDKLDCSLPNLFTQAFNSKVAAGWRTRAESMGVVLLDMAQVMDMGRAQPTHVSPPKPEDVCTITYTSGTTSAQKGIVRTHASNVAASKSIGLPLQTQNETYMSFASLAHCFDRFLIYAMMFEHVRIGMYSGDIANLGDDLRALRPTAIVNLPWKLNELYGLIASSTIKAGGLAGMLSRFAYKQKIKRIAAGKGYKHALWDRLIFNKVAQVFGGRVEMLLTGGGQISSELQTFFSVILSCESLHGYGQSENFANGTVQLKGHPAKGNAGVPAPGVDIRLRSVPEMEYLITDSPCPRGEIMIRSKSGFSEYLKEPELTKAAKDGDWVATGDIAQFNADGTISIIDRMKHIIKTGRSFFVAPEFLESCYSKHQLVKDIFINGSVEERELVAIVVPNKEKFVPWARGIVGNAGNLSFENLCANKDVTQALVKELKLHASLNNLMYQEQICAIHCDPMPFEKNSRGFYTSTFKLRRTAVLNSYKDKFPKLFAEADSNVKLTVS</sequence>
<evidence type="ECO:0000259" key="3">
    <source>
        <dbReference type="Pfam" id="PF00501"/>
    </source>
</evidence>